<protein>
    <submittedName>
        <fullName evidence="1">Uncharacterized protein</fullName>
    </submittedName>
</protein>
<dbReference type="Proteomes" id="UP000199045">
    <property type="component" value="Unassembled WGS sequence"/>
</dbReference>
<dbReference type="STRING" id="104663.SAMN04488121_1031075"/>
<dbReference type="EMBL" id="FNBN01000003">
    <property type="protein sequence ID" value="SDG28246.1"/>
    <property type="molecule type" value="Genomic_DNA"/>
</dbReference>
<sequence>MGLLDTLNTVAISYRDKGNYTGDFAFENGFYHEQKHFFRIIFVAAFGRVQFAQEKLIAAIKWGSNSDSYRRVFRKM</sequence>
<proteinExistence type="predicted"/>
<dbReference type="RefSeq" id="WP_089834121.1">
    <property type="nucleotide sequence ID" value="NZ_FNBN01000003.1"/>
</dbReference>
<evidence type="ECO:0000313" key="1">
    <source>
        <dbReference type="EMBL" id="SDG28246.1"/>
    </source>
</evidence>
<name>A0A1G7SYT1_CHIFI</name>
<reference evidence="1 2" key="1">
    <citation type="submission" date="2016-10" db="EMBL/GenBank/DDBJ databases">
        <authorList>
            <person name="de Groot N.N."/>
        </authorList>
    </citation>
    <scope>NUCLEOTIDE SEQUENCE [LARGE SCALE GENOMIC DNA]</scope>
    <source>
        <strain evidence="1 2">DSM 527</strain>
    </source>
</reference>
<accession>A0A1G7SYT1</accession>
<evidence type="ECO:0000313" key="2">
    <source>
        <dbReference type="Proteomes" id="UP000199045"/>
    </source>
</evidence>
<gene>
    <name evidence="1" type="ORF">SAMN04488121_1031075</name>
</gene>
<dbReference type="AlphaFoldDB" id="A0A1G7SYT1"/>
<organism evidence="1 2">
    <name type="scientific">Chitinophaga filiformis</name>
    <name type="common">Myxococcus filiformis</name>
    <name type="synonym">Flexibacter filiformis</name>
    <dbReference type="NCBI Taxonomy" id="104663"/>
    <lineage>
        <taxon>Bacteria</taxon>
        <taxon>Pseudomonadati</taxon>
        <taxon>Bacteroidota</taxon>
        <taxon>Chitinophagia</taxon>
        <taxon>Chitinophagales</taxon>
        <taxon>Chitinophagaceae</taxon>
        <taxon>Chitinophaga</taxon>
    </lineage>
</organism>